<dbReference type="STRING" id="1513793.SAMN06296036_12724"/>
<evidence type="ECO:0000256" key="7">
    <source>
        <dbReference type="ARBA" id="ARBA00023136"/>
    </source>
</evidence>
<dbReference type="GO" id="GO:0016020">
    <property type="term" value="C:membrane"/>
    <property type="evidence" value="ECO:0007669"/>
    <property type="project" value="UniProtKB-SubCell"/>
</dbReference>
<dbReference type="InterPro" id="IPR035952">
    <property type="entry name" value="Rhomboid-like_sf"/>
</dbReference>
<evidence type="ECO:0000256" key="5">
    <source>
        <dbReference type="ARBA" id="ARBA00022801"/>
    </source>
</evidence>
<feature type="transmembrane region" description="Helical" evidence="8">
    <location>
        <begin position="12"/>
        <end position="32"/>
    </location>
</feature>
<evidence type="ECO:0000256" key="3">
    <source>
        <dbReference type="ARBA" id="ARBA00022670"/>
    </source>
</evidence>
<proteinExistence type="inferred from homology"/>
<dbReference type="RefSeq" id="WP_132324392.1">
    <property type="nucleotide sequence ID" value="NZ_FWZT01000027.1"/>
</dbReference>
<name>A0A1Y6CKE6_9BACT</name>
<keyword evidence="7 8" id="KW-0472">Membrane</keyword>
<dbReference type="AlphaFoldDB" id="A0A1Y6CKE6"/>
<keyword evidence="3" id="KW-0645">Protease</keyword>
<evidence type="ECO:0000256" key="6">
    <source>
        <dbReference type="ARBA" id="ARBA00022989"/>
    </source>
</evidence>
<gene>
    <name evidence="10" type="ORF">SAMN06296036_12724</name>
</gene>
<keyword evidence="11" id="KW-1185">Reference proteome</keyword>
<dbReference type="GO" id="GO:0006508">
    <property type="term" value="P:proteolysis"/>
    <property type="evidence" value="ECO:0007669"/>
    <property type="project" value="UniProtKB-KW"/>
</dbReference>
<dbReference type="Pfam" id="PF01694">
    <property type="entry name" value="Rhomboid"/>
    <property type="match status" value="1"/>
</dbReference>
<dbReference type="OrthoDB" id="465874at2"/>
<dbReference type="EMBL" id="FWZT01000027">
    <property type="protein sequence ID" value="SMF72652.1"/>
    <property type="molecule type" value="Genomic_DNA"/>
</dbReference>
<sequence length="181" mass="20147">MSPSRRASYSIVIKLIVLMWLGFILSLVYPNLAQFGLYPREMWGLIGIFTSPFIHGGWNHLIANTTGMIIFGIIFSWVARGATGSIVLYMMVVQGLLTWIFAREGNHVGASGLVFGLFSYLIFIGFFERKFKHILVSMAVMILWGGTIVGVLPLSPFISWEAHLFGFVAGFFAAKYGLPKT</sequence>
<accession>A0A1Y6CKE6</accession>
<dbReference type="InterPro" id="IPR022764">
    <property type="entry name" value="Peptidase_S54_rhomboid_dom"/>
</dbReference>
<dbReference type="PANTHER" id="PTHR43066">
    <property type="entry name" value="RHOMBOID-RELATED PROTEIN"/>
    <property type="match status" value="1"/>
</dbReference>
<evidence type="ECO:0000313" key="10">
    <source>
        <dbReference type="EMBL" id="SMF72652.1"/>
    </source>
</evidence>
<feature type="transmembrane region" description="Helical" evidence="8">
    <location>
        <begin position="160"/>
        <end position="178"/>
    </location>
</feature>
<evidence type="ECO:0000259" key="9">
    <source>
        <dbReference type="Pfam" id="PF01694"/>
    </source>
</evidence>
<evidence type="ECO:0000256" key="1">
    <source>
        <dbReference type="ARBA" id="ARBA00004141"/>
    </source>
</evidence>
<comment type="subcellular location">
    <subcellularLocation>
        <location evidence="1">Membrane</location>
        <topology evidence="1">Multi-pass membrane protein</topology>
    </subcellularLocation>
</comment>
<dbReference type="GO" id="GO:0004252">
    <property type="term" value="F:serine-type endopeptidase activity"/>
    <property type="evidence" value="ECO:0007669"/>
    <property type="project" value="InterPro"/>
</dbReference>
<comment type="similarity">
    <text evidence="2">Belongs to the peptidase S54 family.</text>
</comment>
<organism evidence="10 11">
    <name type="scientific">Pseudobacteriovorax antillogorgiicola</name>
    <dbReference type="NCBI Taxonomy" id="1513793"/>
    <lineage>
        <taxon>Bacteria</taxon>
        <taxon>Pseudomonadati</taxon>
        <taxon>Bdellovibrionota</taxon>
        <taxon>Oligoflexia</taxon>
        <taxon>Oligoflexales</taxon>
        <taxon>Pseudobacteriovoracaceae</taxon>
        <taxon>Pseudobacteriovorax</taxon>
    </lineage>
</organism>
<evidence type="ECO:0000313" key="11">
    <source>
        <dbReference type="Proteomes" id="UP000192907"/>
    </source>
</evidence>
<dbReference type="PANTHER" id="PTHR43066:SF1">
    <property type="entry name" value="RHOMBOID PROTEIN 2"/>
    <property type="match status" value="1"/>
</dbReference>
<dbReference type="Gene3D" id="1.20.1540.10">
    <property type="entry name" value="Rhomboid-like"/>
    <property type="match status" value="1"/>
</dbReference>
<evidence type="ECO:0000256" key="2">
    <source>
        <dbReference type="ARBA" id="ARBA00009045"/>
    </source>
</evidence>
<keyword evidence="4 8" id="KW-0812">Transmembrane</keyword>
<feature type="transmembrane region" description="Helical" evidence="8">
    <location>
        <begin position="108"/>
        <end position="127"/>
    </location>
</feature>
<feature type="transmembrane region" description="Helical" evidence="8">
    <location>
        <begin position="134"/>
        <end position="154"/>
    </location>
</feature>
<feature type="transmembrane region" description="Helical" evidence="8">
    <location>
        <begin position="86"/>
        <end position="102"/>
    </location>
</feature>
<keyword evidence="6 8" id="KW-1133">Transmembrane helix</keyword>
<protein>
    <submittedName>
        <fullName evidence="10">Rhomboid family protein</fullName>
    </submittedName>
</protein>
<evidence type="ECO:0000256" key="4">
    <source>
        <dbReference type="ARBA" id="ARBA00022692"/>
    </source>
</evidence>
<feature type="domain" description="Peptidase S54 rhomboid" evidence="9">
    <location>
        <begin position="45"/>
        <end position="177"/>
    </location>
</feature>
<feature type="transmembrane region" description="Helical" evidence="8">
    <location>
        <begin position="61"/>
        <end position="79"/>
    </location>
</feature>
<dbReference type="Proteomes" id="UP000192907">
    <property type="component" value="Unassembled WGS sequence"/>
</dbReference>
<evidence type="ECO:0000256" key="8">
    <source>
        <dbReference type="SAM" id="Phobius"/>
    </source>
</evidence>
<reference evidence="11" key="1">
    <citation type="submission" date="2017-04" db="EMBL/GenBank/DDBJ databases">
        <authorList>
            <person name="Varghese N."/>
            <person name="Submissions S."/>
        </authorList>
    </citation>
    <scope>NUCLEOTIDE SEQUENCE [LARGE SCALE GENOMIC DNA]</scope>
    <source>
        <strain evidence="11">RKEM611</strain>
    </source>
</reference>
<dbReference type="SUPFAM" id="SSF144091">
    <property type="entry name" value="Rhomboid-like"/>
    <property type="match status" value="1"/>
</dbReference>
<keyword evidence="5" id="KW-0378">Hydrolase</keyword>